<protein>
    <recommendedName>
        <fullName evidence="5">Cytochrome c domain-containing protein</fullName>
    </recommendedName>
</protein>
<dbReference type="Gene3D" id="1.10.760.10">
    <property type="entry name" value="Cytochrome c-like domain"/>
    <property type="match status" value="1"/>
</dbReference>
<dbReference type="AlphaFoldDB" id="A0A5C5Y9R1"/>
<gene>
    <name evidence="6" type="ORF">Pan14r_44270</name>
</gene>
<dbReference type="PROSITE" id="PS51007">
    <property type="entry name" value="CYTC"/>
    <property type="match status" value="1"/>
</dbReference>
<keyword evidence="1 4" id="KW-0349">Heme</keyword>
<keyword evidence="2 4" id="KW-0479">Metal-binding</keyword>
<sequence length="548" mass="60246">MWHKRLLCGRASAWRWVIFFGGLVVAPEIVSAVTPQDVATGRSLFEKQWQSSNPAMGSDGLGPLFNATSCVGCHHQGGVGGGGDSRFNANSIGLDAIKLSANALRSDVQRMVRTLHPSLVDSSGNLQATATLPHFGGTLPMRSLRQRYVAHSSSEFAAEGGAATPADVRENMTASWKWKGVTAKTGMEIEARIFQRNTTALFGAGLIDQVPDSDLERQVAIQRRHPEVSGRLSILRDNTYGRFGWRGNLSRLADFVDQACANEMGLQTKRREQPTDLGMPDYRNPGIDIREDQVLQVRDFIAALPRPVRAKPRSSEHASEIALGERVFNKIGCNACHVKDMGPATELYSDLLLHDMGDRLYDYDAAEPDVVRAELIRQVVAIGAATETSGYRGRSVSLASSPTPILTREPVYQRTPRRSNALRDTVVIQPGQRFTRVRIINPGSCEQRNIHTPMQEQMAYRRTLRPSNVTQEWRTPPLWGVADSAPYMHDGRAETLAESIAMHGGEATGSRDRYLNLGFAQREALQAFLKSLIAPPTAPQPTTLAASR</sequence>
<evidence type="ECO:0000256" key="3">
    <source>
        <dbReference type="ARBA" id="ARBA00023004"/>
    </source>
</evidence>
<dbReference type="GO" id="GO:0004130">
    <property type="term" value="F:cytochrome-c peroxidase activity"/>
    <property type="evidence" value="ECO:0007669"/>
    <property type="project" value="TreeGrafter"/>
</dbReference>
<dbReference type="InterPro" id="IPR051395">
    <property type="entry name" value="Cytochrome_c_Peroxidase/MauG"/>
</dbReference>
<organism evidence="6 7">
    <name type="scientific">Crateriforma conspicua</name>
    <dbReference type="NCBI Taxonomy" id="2527996"/>
    <lineage>
        <taxon>Bacteria</taxon>
        <taxon>Pseudomonadati</taxon>
        <taxon>Planctomycetota</taxon>
        <taxon>Planctomycetia</taxon>
        <taxon>Planctomycetales</taxon>
        <taxon>Planctomycetaceae</taxon>
        <taxon>Crateriforma</taxon>
    </lineage>
</organism>
<feature type="domain" description="Cytochrome c" evidence="5">
    <location>
        <begin position="319"/>
        <end position="430"/>
    </location>
</feature>
<comment type="caution">
    <text evidence="6">The sequence shown here is derived from an EMBL/GenBank/DDBJ whole genome shotgun (WGS) entry which is preliminary data.</text>
</comment>
<proteinExistence type="predicted"/>
<evidence type="ECO:0000313" key="6">
    <source>
        <dbReference type="EMBL" id="TWT72110.1"/>
    </source>
</evidence>
<evidence type="ECO:0000313" key="7">
    <source>
        <dbReference type="Proteomes" id="UP000317238"/>
    </source>
</evidence>
<evidence type="ECO:0000256" key="4">
    <source>
        <dbReference type="PROSITE-ProRule" id="PRU00433"/>
    </source>
</evidence>
<dbReference type="InterPro" id="IPR009056">
    <property type="entry name" value="Cyt_c-like_dom"/>
</dbReference>
<dbReference type="RefSeq" id="WP_197203923.1">
    <property type="nucleotide sequence ID" value="NZ_SJPL01000001.1"/>
</dbReference>
<dbReference type="Pfam" id="PF06537">
    <property type="entry name" value="DHOR"/>
    <property type="match status" value="1"/>
</dbReference>
<dbReference type="PANTHER" id="PTHR30600:SF4">
    <property type="entry name" value="CYTOCHROME C DOMAIN-CONTAINING PROTEIN"/>
    <property type="match status" value="1"/>
</dbReference>
<dbReference type="InterPro" id="IPR036909">
    <property type="entry name" value="Cyt_c-like_dom_sf"/>
</dbReference>
<dbReference type="GO" id="GO:0020037">
    <property type="term" value="F:heme binding"/>
    <property type="evidence" value="ECO:0007669"/>
    <property type="project" value="InterPro"/>
</dbReference>
<dbReference type="InterPro" id="IPR010538">
    <property type="entry name" value="DHOR"/>
</dbReference>
<evidence type="ECO:0000259" key="5">
    <source>
        <dbReference type="PROSITE" id="PS51007"/>
    </source>
</evidence>
<dbReference type="EMBL" id="SJPL01000001">
    <property type="protein sequence ID" value="TWT72110.1"/>
    <property type="molecule type" value="Genomic_DNA"/>
</dbReference>
<keyword evidence="3 4" id="KW-0408">Iron</keyword>
<dbReference type="GO" id="GO:0046872">
    <property type="term" value="F:metal ion binding"/>
    <property type="evidence" value="ECO:0007669"/>
    <property type="project" value="UniProtKB-KW"/>
</dbReference>
<keyword evidence="7" id="KW-1185">Reference proteome</keyword>
<accession>A0A5C5Y9R1</accession>
<dbReference type="Proteomes" id="UP000317238">
    <property type="component" value="Unassembled WGS sequence"/>
</dbReference>
<dbReference type="SUPFAM" id="SSF46626">
    <property type="entry name" value="Cytochrome c"/>
    <property type="match status" value="2"/>
</dbReference>
<name>A0A5C5Y9R1_9PLAN</name>
<evidence type="ECO:0000256" key="1">
    <source>
        <dbReference type="ARBA" id="ARBA00022617"/>
    </source>
</evidence>
<dbReference type="PANTHER" id="PTHR30600">
    <property type="entry name" value="CYTOCHROME C PEROXIDASE-RELATED"/>
    <property type="match status" value="1"/>
</dbReference>
<dbReference type="GO" id="GO:0009055">
    <property type="term" value="F:electron transfer activity"/>
    <property type="evidence" value="ECO:0007669"/>
    <property type="project" value="InterPro"/>
</dbReference>
<evidence type="ECO:0000256" key="2">
    <source>
        <dbReference type="ARBA" id="ARBA00022723"/>
    </source>
</evidence>
<reference evidence="6 7" key="1">
    <citation type="submission" date="2019-02" db="EMBL/GenBank/DDBJ databases">
        <title>Deep-cultivation of Planctomycetes and their phenomic and genomic characterization uncovers novel biology.</title>
        <authorList>
            <person name="Wiegand S."/>
            <person name="Jogler M."/>
            <person name="Boedeker C."/>
            <person name="Pinto D."/>
            <person name="Vollmers J."/>
            <person name="Rivas-Marin E."/>
            <person name="Kohn T."/>
            <person name="Peeters S.H."/>
            <person name="Heuer A."/>
            <person name="Rast P."/>
            <person name="Oberbeckmann S."/>
            <person name="Bunk B."/>
            <person name="Jeske O."/>
            <person name="Meyerdierks A."/>
            <person name="Storesund J.E."/>
            <person name="Kallscheuer N."/>
            <person name="Luecker S."/>
            <person name="Lage O.M."/>
            <person name="Pohl T."/>
            <person name="Merkel B.J."/>
            <person name="Hornburger P."/>
            <person name="Mueller R.-W."/>
            <person name="Bruemmer F."/>
            <person name="Labrenz M."/>
            <person name="Spormann A.M."/>
            <person name="Op Den Camp H."/>
            <person name="Overmann J."/>
            <person name="Amann R."/>
            <person name="Jetten M.S.M."/>
            <person name="Mascher T."/>
            <person name="Medema M.H."/>
            <person name="Devos D.P."/>
            <person name="Kaster A.-K."/>
            <person name="Ovreas L."/>
            <person name="Rohde M."/>
            <person name="Galperin M.Y."/>
            <person name="Jogler C."/>
        </authorList>
    </citation>
    <scope>NUCLEOTIDE SEQUENCE [LARGE SCALE GENOMIC DNA]</scope>
    <source>
        <strain evidence="6 7">Pan14r</strain>
    </source>
</reference>